<reference evidence="9" key="2">
    <citation type="submission" date="2022-10" db="EMBL/GenBank/DDBJ databases">
        <title>Human gut microbiome strain richness.</title>
        <authorList>
            <person name="Chen-Liaw A."/>
        </authorList>
    </citation>
    <scope>NUCLEOTIDE SEQUENCE</scope>
    <source>
        <strain evidence="9">F7_m1001271B151109d0_201107</strain>
    </source>
</reference>
<dbReference type="PANTHER" id="PTHR43133:SF46">
    <property type="entry name" value="RNA POLYMERASE SIGMA-70 FACTOR ECF SUBFAMILY"/>
    <property type="match status" value="1"/>
</dbReference>
<dbReference type="InterPro" id="IPR036388">
    <property type="entry name" value="WH-like_DNA-bd_sf"/>
</dbReference>
<dbReference type="EMBL" id="VWKB01000006">
    <property type="protein sequence ID" value="KAA4102529.1"/>
    <property type="molecule type" value="Genomic_DNA"/>
</dbReference>
<evidence type="ECO:0000256" key="1">
    <source>
        <dbReference type="ARBA" id="ARBA00010641"/>
    </source>
</evidence>
<dbReference type="Proteomes" id="UP000473905">
    <property type="component" value="Unassembled WGS sequence"/>
</dbReference>
<dbReference type="NCBIfam" id="TIGR02937">
    <property type="entry name" value="sigma70-ECF"/>
    <property type="match status" value="1"/>
</dbReference>
<dbReference type="InterPro" id="IPR014327">
    <property type="entry name" value="RNA_pol_sigma70_bacteroid"/>
</dbReference>
<evidence type="ECO:0000313" key="10">
    <source>
        <dbReference type="Proteomes" id="UP000460135"/>
    </source>
</evidence>
<dbReference type="AlphaFoldDB" id="A0A3D2LZR3"/>
<evidence type="ECO:0000256" key="2">
    <source>
        <dbReference type="ARBA" id="ARBA00023015"/>
    </source>
</evidence>
<organism evidence="7 10">
    <name type="scientific">Bacteroides ovatus</name>
    <dbReference type="NCBI Taxonomy" id="28116"/>
    <lineage>
        <taxon>Bacteria</taxon>
        <taxon>Pseudomonadati</taxon>
        <taxon>Bacteroidota</taxon>
        <taxon>Bacteroidia</taxon>
        <taxon>Bacteroidales</taxon>
        <taxon>Bacteroidaceae</taxon>
        <taxon>Bacteroides</taxon>
    </lineage>
</organism>
<name>A0A3D2LZR3_BACOV</name>
<dbReference type="InterPro" id="IPR013249">
    <property type="entry name" value="RNA_pol_sigma70_r4_t2"/>
</dbReference>
<reference evidence="10 11" key="1">
    <citation type="journal article" date="2019" name="Nat. Med.">
        <title>A library of human gut bacterial isolates paired with longitudinal multiomics data enables mechanistic microbiome research.</title>
        <authorList>
            <person name="Poyet M."/>
            <person name="Groussin M."/>
            <person name="Gibbons S.M."/>
            <person name="Avila-Pacheco J."/>
            <person name="Jiang X."/>
            <person name="Kearney S.M."/>
            <person name="Perrotta A.R."/>
            <person name="Berdy B."/>
            <person name="Zhao S."/>
            <person name="Lieberman T.D."/>
            <person name="Swanson P.K."/>
            <person name="Smith M."/>
            <person name="Roesemann S."/>
            <person name="Alexander J.E."/>
            <person name="Rich S.A."/>
            <person name="Livny J."/>
            <person name="Vlamakis H."/>
            <person name="Clish C."/>
            <person name="Bullock K."/>
            <person name="Deik A."/>
            <person name="Scott J."/>
            <person name="Pierce K.A."/>
            <person name="Xavier R.J."/>
            <person name="Alm E.J."/>
        </authorList>
    </citation>
    <scope>NUCLEOTIDE SEQUENCE [LARGE SCALE GENOMIC DNA]</scope>
    <source>
        <strain evidence="8 11">BIOML-A134</strain>
        <strain evidence="7 10">BIOML-A183</strain>
    </source>
</reference>
<keyword evidence="3" id="KW-0731">Sigma factor</keyword>
<dbReference type="PANTHER" id="PTHR43133">
    <property type="entry name" value="RNA POLYMERASE ECF-TYPE SIGMA FACTO"/>
    <property type="match status" value="1"/>
</dbReference>
<dbReference type="Gene3D" id="1.10.1740.10">
    <property type="match status" value="1"/>
</dbReference>
<evidence type="ECO:0000313" key="9">
    <source>
        <dbReference type="EMBL" id="MDC2407565.1"/>
    </source>
</evidence>
<feature type="domain" description="RNA polymerase sigma factor 70 region 4 type 2" evidence="6">
    <location>
        <begin position="117"/>
        <end position="167"/>
    </location>
</feature>
<dbReference type="GO" id="GO:0016987">
    <property type="term" value="F:sigma factor activity"/>
    <property type="evidence" value="ECO:0007669"/>
    <property type="project" value="UniProtKB-KW"/>
</dbReference>
<evidence type="ECO:0000256" key="4">
    <source>
        <dbReference type="ARBA" id="ARBA00023163"/>
    </source>
</evidence>
<dbReference type="SUPFAM" id="SSF88659">
    <property type="entry name" value="Sigma3 and sigma4 domains of RNA polymerase sigma factors"/>
    <property type="match status" value="1"/>
</dbReference>
<dbReference type="Pfam" id="PF04542">
    <property type="entry name" value="Sigma70_r2"/>
    <property type="match status" value="1"/>
</dbReference>
<dbReference type="Gene3D" id="1.10.10.10">
    <property type="entry name" value="Winged helix-like DNA-binding domain superfamily/Winged helix DNA-binding domain"/>
    <property type="match status" value="1"/>
</dbReference>
<dbReference type="InterPro" id="IPR039425">
    <property type="entry name" value="RNA_pol_sigma-70-like"/>
</dbReference>
<dbReference type="Proteomes" id="UP001214017">
    <property type="component" value="Unassembled WGS sequence"/>
</dbReference>
<dbReference type="NCBIfam" id="TIGR02985">
    <property type="entry name" value="Sig70_bacteroi1"/>
    <property type="match status" value="1"/>
</dbReference>
<evidence type="ECO:0000256" key="3">
    <source>
        <dbReference type="ARBA" id="ARBA00023082"/>
    </source>
</evidence>
<dbReference type="InterPro" id="IPR007627">
    <property type="entry name" value="RNA_pol_sigma70_r2"/>
</dbReference>
<dbReference type="SUPFAM" id="SSF88946">
    <property type="entry name" value="Sigma2 domain of RNA polymerase sigma factors"/>
    <property type="match status" value="1"/>
</dbReference>
<proteinExistence type="inferred from homology"/>
<dbReference type="InterPro" id="IPR014284">
    <property type="entry name" value="RNA_pol_sigma-70_dom"/>
</dbReference>
<accession>A0A3D2LZR3</accession>
<dbReference type="GO" id="GO:0003677">
    <property type="term" value="F:DNA binding"/>
    <property type="evidence" value="ECO:0007669"/>
    <property type="project" value="InterPro"/>
</dbReference>
<evidence type="ECO:0000313" key="8">
    <source>
        <dbReference type="EMBL" id="KAA4102529.1"/>
    </source>
</evidence>
<dbReference type="RefSeq" id="WP_004299790.1">
    <property type="nucleotide sequence ID" value="NZ_BAABYJ010000002.1"/>
</dbReference>
<dbReference type="Proteomes" id="UP000460135">
    <property type="component" value="Unassembled WGS sequence"/>
</dbReference>
<gene>
    <name evidence="8" type="ORF">F3D66_05650</name>
    <name evidence="7" type="ORF">F3F51_00510</name>
    <name evidence="9" type="ORF">PO240_06745</name>
</gene>
<dbReference type="GeneID" id="29455831"/>
<dbReference type="InterPro" id="IPR013324">
    <property type="entry name" value="RNA_pol_sigma_r3/r4-like"/>
</dbReference>
<evidence type="ECO:0000313" key="7">
    <source>
        <dbReference type="EMBL" id="KAA3809358.1"/>
    </source>
</evidence>
<dbReference type="Pfam" id="PF08281">
    <property type="entry name" value="Sigma70_r4_2"/>
    <property type="match status" value="1"/>
</dbReference>
<dbReference type="EMBL" id="JAQNWR010000003">
    <property type="protein sequence ID" value="MDC2407565.1"/>
    <property type="molecule type" value="Genomic_DNA"/>
</dbReference>
<dbReference type="InterPro" id="IPR013325">
    <property type="entry name" value="RNA_pol_sigma_r2"/>
</dbReference>
<comment type="similarity">
    <text evidence="1">Belongs to the sigma-70 factor family. ECF subfamily.</text>
</comment>
<dbReference type="GO" id="GO:0006352">
    <property type="term" value="P:DNA-templated transcription initiation"/>
    <property type="evidence" value="ECO:0007669"/>
    <property type="project" value="InterPro"/>
</dbReference>
<evidence type="ECO:0000313" key="11">
    <source>
        <dbReference type="Proteomes" id="UP000473905"/>
    </source>
</evidence>
<keyword evidence="4" id="KW-0804">Transcription</keyword>
<sequence>MENNDKQIELKFQRFFTVNFPKVKNFAQMLLKSESDAEDVAQDVFCKLWMQPELWLDNDKELDNYIFIMTRNIVLNIFKHQQVEQEYQTEVIEKTFLYELTEKEEILNSVYYKEMLLIIQLTLEKMPKRRRLIFELSRFRGLSHKEIADKLDVSIRTIEHQVYLALIELKKVLLFFIFFSDIFK</sequence>
<feature type="domain" description="RNA polymerase sigma-70 region 2" evidence="5">
    <location>
        <begin position="19"/>
        <end position="81"/>
    </location>
</feature>
<comment type="caution">
    <text evidence="7">The sequence shown here is derived from an EMBL/GenBank/DDBJ whole genome shotgun (WGS) entry which is preliminary data.</text>
</comment>
<keyword evidence="11" id="KW-1185">Reference proteome</keyword>
<protein>
    <submittedName>
        <fullName evidence="7">RNA polymerase sigma-70 factor</fullName>
    </submittedName>
</protein>
<dbReference type="KEGG" id="boa:Bovatus_03842"/>
<evidence type="ECO:0000259" key="5">
    <source>
        <dbReference type="Pfam" id="PF04542"/>
    </source>
</evidence>
<evidence type="ECO:0000259" key="6">
    <source>
        <dbReference type="Pfam" id="PF08281"/>
    </source>
</evidence>
<keyword evidence="2" id="KW-0805">Transcription regulation</keyword>
<dbReference type="EMBL" id="VWLX01000001">
    <property type="protein sequence ID" value="KAA3809358.1"/>
    <property type="molecule type" value="Genomic_DNA"/>
</dbReference>